<comment type="caution">
    <text evidence="1">The sequence shown here is derived from an EMBL/GenBank/DDBJ whole genome shotgun (WGS) entry which is preliminary data.</text>
</comment>
<evidence type="ECO:0000313" key="2">
    <source>
        <dbReference type="Proteomes" id="UP001597353"/>
    </source>
</evidence>
<name>A0ABW4S2L6_9RHOB</name>
<proteinExistence type="predicted"/>
<protein>
    <submittedName>
        <fullName evidence="1">Uncharacterized protein</fullName>
    </submittedName>
</protein>
<reference evidence="2" key="1">
    <citation type="journal article" date="2019" name="Int. J. Syst. Evol. Microbiol.">
        <title>The Global Catalogue of Microorganisms (GCM) 10K type strain sequencing project: providing services to taxonomists for standard genome sequencing and annotation.</title>
        <authorList>
            <consortium name="The Broad Institute Genomics Platform"/>
            <consortium name="The Broad Institute Genome Sequencing Center for Infectious Disease"/>
            <person name="Wu L."/>
            <person name="Ma J."/>
        </authorList>
    </citation>
    <scope>NUCLEOTIDE SEQUENCE [LARGE SCALE GENOMIC DNA]</scope>
    <source>
        <strain evidence="2">CGMCC 4.7242</strain>
    </source>
</reference>
<sequence>MSWYTVKIGFWLRAYETLTVEAETDAQAIMEAKVAALIAMQSTAHPEHIDLDERREGIVAWIDRITPDGREAVADDVAFDDDRIHPPPSA</sequence>
<evidence type="ECO:0000313" key="1">
    <source>
        <dbReference type="EMBL" id="MFD1911820.1"/>
    </source>
</evidence>
<accession>A0ABW4S2L6</accession>
<dbReference type="RefSeq" id="WP_390260141.1">
    <property type="nucleotide sequence ID" value="NZ_JBHUGH010000004.1"/>
</dbReference>
<keyword evidence="2" id="KW-1185">Reference proteome</keyword>
<gene>
    <name evidence="1" type="ORF">ACFSGJ_06260</name>
</gene>
<dbReference type="EMBL" id="JBHUGH010000004">
    <property type="protein sequence ID" value="MFD1911820.1"/>
    <property type="molecule type" value="Genomic_DNA"/>
</dbReference>
<dbReference type="Proteomes" id="UP001597353">
    <property type="component" value="Unassembled WGS sequence"/>
</dbReference>
<organism evidence="1 2">
    <name type="scientific">Halodurantibacterium flavum</name>
    <dbReference type="NCBI Taxonomy" id="1382802"/>
    <lineage>
        <taxon>Bacteria</taxon>
        <taxon>Pseudomonadati</taxon>
        <taxon>Pseudomonadota</taxon>
        <taxon>Alphaproteobacteria</taxon>
        <taxon>Rhodobacterales</taxon>
        <taxon>Paracoccaceae</taxon>
        <taxon>Halodurantibacterium</taxon>
    </lineage>
</organism>